<proteinExistence type="predicted"/>
<comment type="caution">
    <text evidence="2">The sequence shown here is derived from an EMBL/GenBank/DDBJ whole genome shotgun (WGS) entry which is preliminary data.</text>
</comment>
<organism evidence="2 3">
    <name type="scientific">Bradyrhizobium algeriense</name>
    <dbReference type="NCBI Taxonomy" id="634784"/>
    <lineage>
        <taxon>Bacteria</taxon>
        <taxon>Pseudomonadati</taxon>
        <taxon>Pseudomonadota</taxon>
        <taxon>Alphaproteobacteria</taxon>
        <taxon>Hyphomicrobiales</taxon>
        <taxon>Nitrobacteraceae</taxon>
        <taxon>Bradyrhizobium</taxon>
    </lineage>
</organism>
<evidence type="ECO:0000313" key="3">
    <source>
        <dbReference type="Proteomes" id="UP001364224"/>
    </source>
</evidence>
<gene>
    <name evidence="2" type="ORF">V1286_006091</name>
</gene>
<reference evidence="2 3" key="1">
    <citation type="submission" date="2024-02" db="EMBL/GenBank/DDBJ databases">
        <title>Adaptive strategies in a cosmopolitan and abundant soil bacterium.</title>
        <authorList>
            <person name="Carini P."/>
        </authorList>
    </citation>
    <scope>NUCLEOTIDE SEQUENCE [LARGE SCALE GENOMIC DNA]</scope>
    <source>
        <strain evidence="2 3">AZCC 1608</strain>
    </source>
</reference>
<dbReference type="EMBL" id="JAZHRV010000001">
    <property type="protein sequence ID" value="MEH2558562.1"/>
    <property type="molecule type" value="Genomic_DNA"/>
</dbReference>
<accession>A0ABU8BKD0</accession>
<evidence type="ECO:0000256" key="1">
    <source>
        <dbReference type="SAM" id="MobiDB-lite"/>
    </source>
</evidence>
<dbReference type="RefSeq" id="WP_334485690.1">
    <property type="nucleotide sequence ID" value="NZ_JAZHRV010000001.1"/>
</dbReference>
<feature type="region of interest" description="Disordered" evidence="1">
    <location>
        <begin position="1"/>
        <end position="32"/>
    </location>
</feature>
<keyword evidence="3" id="KW-1185">Reference proteome</keyword>
<name>A0ABU8BKD0_9BRAD</name>
<sequence>MGDDFDSTGRSADSALTFDDDPADFDPASWGSADSDRLAVAWSRSDMLRKLLTERNPPDHNDQYALKAWLVMQLPTLYLYWRMNESQTALKPPSKTVSLYILLFPGEARDNTGTKDLNDNVIGQWWNAQYQQMRYEAIGNIFTAQHGFFVAAQTYKTAFILTHEKSRKHFIKQLALLDETLRRVLLDILKQAAADDSITDNQKAEIKRLTKKLRKGYRFDIFFGLRTLPPQGGSTLANVYLLVTEAMKGAALARFAAKGKTIPSPPVRKVAAQAGVSLDRRGDDRRGKAYDWKVYIRASDLAEKIKQMVLKGTLPGVTVEMNSIYVDTVWTFAYMEYKNLHWGNPDVIRDVRKKKLDRAPFREGNVTSSFRLQRDIMELWLVVLNMLDFVKSFESAEFDNKLKAYHDKALKGFRELDKKPGTNVDWDNLQYVLTHDVRQTDPIAVIGTACEYQFYAKVSDYEQRIFFTMDIRDMGVDLMLIYENSNREVGYHRYSDQDLMRETLRSTDPIDVRRRLTYDIVVATFKKHYDQLAKNPASGFKAAQAVFGGATDGKLGTFDESVQFMLGGDEIYVATHPLFAGVAPAIIGDLDKATFEANRPIDLRTSVAFSRAPKTTFAQQREATQKSHQAALKHNELAPGTLKSLERTNRRIERLINMIEANPQKKVRGAGYRQELAKLPLRILFARWKPNWTKILSKKDNARVYAALQAGDAATIDEYVELVDFTGKVVDRKKLEQDAKTLEDKVRKDVGGDNVQVHAPPIVAIPKWIQALIDKLEPKDPDKKTQ</sequence>
<dbReference type="Proteomes" id="UP001364224">
    <property type="component" value="Unassembled WGS sequence"/>
</dbReference>
<evidence type="ECO:0000313" key="2">
    <source>
        <dbReference type="EMBL" id="MEH2558562.1"/>
    </source>
</evidence>
<protein>
    <submittedName>
        <fullName evidence="2">Uncharacterized protein</fullName>
    </submittedName>
</protein>